<dbReference type="EMBL" id="JASMWN010000035">
    <property type="protein sequence ID" value="MDU9006910.1"/>
    <property type="molecule type" value="Genomic_DNA"/>
</dbReference>
<dbReference type="Pfam" id="PF01042">
    <property type="entry name" value="Ribonuc_L-PSP"/>
    <property type="match status" value="1"/>
</dbReference>
<dbReference type="GO" id="GO:0016787">
    <property type="term" value="F:hydrolase activity"/>
    <property type="evidence" value="ECO:0007669"/>
    <property type="project" value="UniProtKB-KW"/>
</dbReference>
<comment type="caution">
    <text evidence="1">The sequence shown here is derived from an EMBL/GenBank/DDBJ whole genome shotgun (WGS) entry which is preliminary data.</text>
</comment>
<dbReference type="EC" id="3.5.-.-" evidence="1"/>
<evidence type="ECO:0000313" key="1">
    <source>
        <dbReference type="EMBL" id="MDU9006910.1"/>
    </source>
</evidence>
<reference evidence="2" key="1">
    <citation type="submission" date="2023-05" db="EMBL/GenBank/DDBJ databases">
        <title>Sedimentitalea sp. nov. JM2-8.</title>
        <authorList>
            <person name="Huang J."/>
        </authorList>
    </citation>
    <scope>NUCLEOTIDE SEQUENCE [LARGE SCALE GENOMIC DNA]</scope>
    <source>
        <strain evidence="2">KHS03</strain>
    </source>
</reference>
<dbReference type="InterPro" id="IPR006175">
    <property type="entry name" value="YjgF/YER057c/UK114"/>
</dbReference>
<proteinExistence type="predicted"/>
<accession>A0ABU3VLR6</accession>
<dbReference type="InterPro" id="IPR035959">
    <property type="entry name" value="RutC-like_sf"/>
</dbReference>
<dbReference type="CDD" id="cd00448">
    <property type="entry name" value="YjgF_YER057c_UK114_family"/>
    <property type="match status" value="1"/>
</dbReference>
<gene>
    <name evidence="1" type="ORF">QO231_24055</name>
</gene>
<dbReference type="SUPFAM" id="SSF55298">
    <property type="entry name" value="YjgF-like"/>
    <property type="match status" value="1"/>
</dbReference>
<name>A0ABU3VLR6_9RHOB</name>
<keyword evidence="2" id="KW-1185">Reference proteome</keyword>
<dbReference type="PANTHER" id="PTHR43857">
    <property type="entry name" value="BLR7761 PROTEIN"/>
    <property type="match status" value="1"/>
</dbReference>
<protein>
    <submittedName>
        <fullName evidence="1">RidA family protein</fullName>
        <ecNumber evidence="1">3.5.-.-</ecNumber>
    </submittedName>
</protein>
<dbReference type="Proteomes" id="UP001255416">
    <property type="component" value="Unassembled WGS sequence"/>
</dbReference>
<dbReference type="Gene3D" id="3.30.1330.40">
    <property type="entry name" value="RutC-like"/>
    <property type="match status" value="1"/>
</dbReference>
<organism evidence="1 2">
    <name type="scientific">Sedimentitalea todarodis</name>
    <dbReference type="NCBI Taxonomy" id="1631240"/>
    <lineage>
        <taxon>Bacteria</taxon>
        <taxon>Pseudomonadati</taxon>
        <taxon>Pseudomonadota</taxon>
        <taxon>Alphaproteobacteria</taxon>
        <taxon>Rhodobacterales</taxon>
        <taxon>Paracoccaceae</taxon>
        <taxon>Sedimentitalea</taxon>
    </lineage>
</organism>
<evidence type="ECO:0000313" key="2">
    <source>
        <dbReference type="Proteomes" id="UP001255416"/>
    </source>
</evidence>
<dbReference type="PANTHER" id="PTHR43857:SF1">
    <property type="entry name" value="YJGH FAMILY PROTEIN"/>
    <property type="match status" value="1"/>
</dbReference>
<keyword evidence="1" id="KW-0378">Hydrolase</keyword>
<sequence length="136" mass="14739">MHLPINPAGMAAPTSHYNHAFYIEPGSAWMTLSGQLGERADGSCPASVIEQSELAWQNVLTVLAEKGLGLTNVVKVTSYIVDEENIDSYVQVHKRVVGEHMPPWTLVIVPALGRPSYKVEVDVTAAGIVDIETADR</sequence>
<dbReference type="RefSeq" id="WP_316782330.1">
    <property type="nucleotide sequence ID" value="NZ_JASMWN010000035.1"/>
</dbReference>